<feature type="region of interest" description="Disordered" evidence="1">
    <location>
        <begin position="52"/>
        <end position="177"/>
    </location>
</feature>
<feature type="compositionally biased region" description="Low complexity" evidence="1">
    <location>
        <begin position="30"/>
        <end position="39"/>
    </location>
</feature>
<evidence type="ECO:0000256" key="1">
    <source>
        <dbReference type="SAM" id="MobiDB-lite"/>
    </source>
</evidence>
<protein>
    <submittedName>
        <fullName evidence="3">Uncharacterized protein</fullName>
    </submittedName>
</protein>
<accession>A0A7W9WGT4</accession>
<dbReference type="AlphaFoldDB" id="A0A7W9WGT4"/>
<dbReference type="RefSeq" id="WP_184559740.1">
    <property type="nucleotide sequence ID" value="NZ_BAAARS010000003.1"/>
</dbReference>
<reference evidence="3 4" key="1">
    <citation type="submission" date="2020-08" db="EMBL/GenBank/DDBJ databases">
        <title>Genomic Encyclopedia of Type Strains, Phase IV (KMG-IV): sequencing the most valuable type-strain genomes for metagenomic binning, comparative biology and taxonomic classification.</title>
        <authorList>
            <person name="Goeker M."/>
        </authorList>
    </citation>
    <scope>NUCLEOTIDE SEQUENCE [LARGE SCALE GENOMIC DNA]</scope>
    <source>
        <strain evidence="3 4">DSM 43350</strain>
    </source>
</reference>
<feature type="compositionally biased region" description="Gly residues" evidence="1">
    <location>
        <begin position="92"/>
        <end position="102"/>
    </location>
</feature>
<keyword evidence="4" id="KW-1185">Reference proteome</keyword>
<feature type="compositionally biased region" description="Gly residues" evidence="1">
    <location>
        <begin position="209"/>
        <end position="218"/>
    </location>
</feature>
<proteinExistence type="predicted"/>
<feature type="region of interest" description="Disordered" evidence="1">
    <location>
        <begin position="204"/>
        <end position="323"/>
    </location>
</feature>
<keyword evidence="2" id="KW-1133">Transmembrane helix</keyword>
<gene>
    <name evidence="3" type="ORF">HNR57_002498</name>
</gene>
<evidence type="ECO:0000256" key="2">
    <source>
        <dbReference type="SAM" id="Phobius"/>
    </source>
</evidence>
<comment type="caution">
    <text evidence="3">The sequence shown here is derived from an EMBL/GenBank/DDBJ whole genome shotgun (WGS) entry which is preliminary data.</text>
</comment>
<name>A0A7W9WGT4_9ACTN</name>
<dbReference type="Proteomes" id="UP000591537">
    <property type="component" value="Unassembled WGS sequence"/>
</dbReference>
<feature type="compositionally biased region" description="Low complexity" evidence="1">
    <location>
        <begin position="55"/>
        <end position="68"/>
    </location>
</feature>
<evidence type="ECO:0000313" key="3">
    <source>
        <dbReference type="EMBL" id="MBB6076593.1"/>
    </source>
</evidence>
<evidence type="ECO:0000313" key="4">
    <source>
        <dbReference type="Proteomes" id="UP000591537"/>
    </source>
</evidence>
<feature type="region of interest" description="Disordered" evidence="1">
    <location>
        <begin position="1"/>
        <end position="39"/>
    </location>
</feature>
<feature type="compositionally biased region" description="Gly residues" evidence="1">
    <location>
        <begin position="313"/>
        <end position="323"/>
    </location>
</feature>
<feature type="compositionally biased region" description="Low complexity" evidence="1">
    <location>
        <begin position="254"/>
        <end position="307"/>
    </location>
</feature>
<keyword evidence="2" id="KW-0812">Transmembrane</keyword>
<keyword evidence="2" id="KW-0472">Membrane</keyword>
<feature type="transmembrane region" description="Helical" evidence="2">
    <location>
        <begin position="184"/>
        <end position="205"/>
    </location>
</feature>
<organism evidence="3 4">
    <name type="scientific">Streptomyces paradoxus</name>
    <dbReference type="NCBI Taxonomy" id="66375"/>
    <lineage>
        <taxon>Bacteria</taxon>
        <taxon>Bacillati</taxon>
        <taxon>Actinomycetota</taxon>
        <taxon>Actinomycetes</taxon>
        <taxon>Kitasatosporales</taxon>
        <taxon>Streptomycetaceae</taxon>
        <taxon>Streptomyces</taxon>
    </lineage>
</organism>
<dbReference type="EMBL" id="JACHGV010000003">
    <property type="protein sequence ID" value="MBB6076593.1"/>
    <property type="molecule type" value="Genomic_DNA"/>
</dbReference>
<sequence length="323" mass="31002">MSKPFDYADGATGGEPQRPPNVYLPQGASPPAYDAYADPAAAHGWQDVYDRMDPAAAPRPGAGATGADGADHTGAHAYPGDAADGSRAGQVYPGGGGEGSGRGHAYPGDAVDGSGTGHAYPGDGMDGSHSASAHPGDALARPYPGGSDGVGETRELPVVPGPGGRVGAGHRARRKPPAWWSRRVAVAAGAVGVVSAAVLVAGFSFSGASSGGTRGGEGGRSDPAGEQPAVSPTDTGPAASPDAPLAGRPERSDGSSGATSASPSPSVSLTPSASGTDGARPPAGDATTTAPAESAPSPTATASAPGRPDGKPGRGPGGTKGPK</sequence>